<feature type="domain" description="Histidine kinase" evidence="16">
    <location>
        <begin position="144"/>
        <end position="358"/>
    </location>
</feature>
<dbReference type="EC" id="2.7.13.3" evidence="3"/>
<dbReference type="SMART" id="SM00387">
    <property type="entry name" value="HATPase_c"/>
    <property type="match status" value="1"/>
</dbReference>
<comment type="subcellular location">
    <subcellularLocation>
        <location evidence="2">Cell membrane</location>
        <topology evidence="2">Multi-pass membrane protein</topology>
    </subcellularLocation>
</comment>
<organism evidence="17 18">
    <name type="scientific">Enterococcus pallens ATCC BAA-351</name>
    <dbReference type="NCBI Taxonomy" id="1158607"/>
    <lineage>
        <taxon>Bacteria</taxon>
        <taxon>Bacillati</taxon>
        <taxon>Bacillota</taxon>
        <taxon>Bacilli</taxon>
        <taxon>Lactobacillales</taxon>
        <taxon>Enterococcaceae</taxon>
        <taxon>Enterococcus</taxon>
    </lineage>
</organism>
<evidence type="ECO:0000256" key="8">
    <source>
        <dbReference type="ARBA" id="ARBA00022741"/>
    </source>
</evidence>
<evidence type="ECO:0000256" key="1">
    <source>
        <dbReference type="ARBA" id="ARBA00000085"/>
    </source>
</evidence>
<dbReference type="InterPro" id="IPR003594">
    <property type="entry name" value="HATPase_dom"/>
</dbReference>
<keyword evidence="10" id="KW-0067">ATP-binding</keyword>
<keyword evidence="6" id="KW-0808">Transferase</keyword>
<dbReference type="GO" id="GO:0005524">
    <property type="term" value="F:ATP binding"/>
    <property type="evidence" value="ECO:0007669"/>
    <property type="project" value="UniProtKB-KW"/>
</dbReference>
<keyword evidence="4" id="KW-1003">Cell membrane</keyword>
<dbReference type="GO" id="GO:0005886">
    <property type="term" value="C:plasma membrane"/>
    <property type="evidence" value="ECO:0007669"/>
    <property type="project" value="UniProtKB-SubCell"/>
</dbReference>
<evidence type="ECO:0000313" key="17">
    <source>
        <dbReference type="EMBL" id="EOH90848.1"/>
    </source>
</evidence>
<dbReference type="InterPro" id="IPR005467">
    <property type="entry name" value="His_kinase_dom"/>
</dbReference>
<dbReference type="InterPro" id="IPR003661">
    <property type="entry name" value="HisK_dim/P_dom"/>
</dbReference>
<dbReference type="STRING" id="160454.RV10_GL002472"/>
<comment type="caution">
    <text evidence="17">The sequence shown here is derived from an EMBL/GenBank/DDBJ whole genome shotgun (WGS) entry which is preliminary data.</text>
</comment>
<gene>
    <name evidence="17" type="ORF">UAU_03387</name>
</gene>
<dbReference type="RefSeq" id="WP_010758364.1">
    <property type="nucleotide sequence ID" value="NZ_ASWD01000004.1"/>
</dbReference>
<keyword evidence="12" id="KW-0902">Two-component regulatory system</keyword>
<dbReference type="CDD" id="cd00082">
    <property type="entry name" value="HisKA"/>
    <property type="match status" value="1"/>
</dbReference>
<keyword evidence="14" id="KW-0175">Coiled coil</keyword>
<dbReference type="GO" id="GO:0000155">
    <property type="term" value="F:phosphorelay sensor kinase activity"/>
    <property type="evidence" value="ECO:0007669"/>
    <property type="project" value="InterPro"/>
</dbReference>
<dbReference type="SUPFAM" id="SSF55874">
    <property type="entry name" value="ATPase domain of HSP90 chaperone/DNA topoisomerase II/histidine kinase"/>
    <property type="match status" value="1"/>
</dbReference>
<evidence type="ECO:0000259" key="16">
    <source>
        <dbReference type="PROSITE" id="PS50109"/>
    </source>
</evidence>
<dbReference type="Gene3D" id="1.10.287.130">
    <property type="match status" value="1"/>
</dbReference>
<evidence type="ECO:0000256" key="15">
    <source>
        <dbReference type="SAM" id="Phobius"/>
    </source>
</evidence>
<evidence type="ECO:0000313" key="18">
    <source>
        <dbReference type="Proteomes" id="UP000013782"/>
    </source>
</evidence>
<dbReference type="InterPro" id="IPR036890">
    <property type="entry name" value="HATPase_C_sf"/>
</dbReference>
<dbReference type="InterPro" id="IPR050398">
    <property type="entry name" value="HssS/ArlS-like"/>
</dbReference>
<evidence type="ECO:0000256" key="11">
    <source>
        <dbReference type="ARBA" id="ARBA00022989"/>
    </source>
</evidence>
<dbReference type="EMBL" id="AJAQ01000035">
    <property type="protein sequence ID" value="EOH90848.1"/>
    <property type="molecule type" value="Genomic_DNA"/>
</dbReference>
<evidence type="ECO:0000256" key="13">
    <source>
        <dbReference type="ARBA" id="ARBA00023136"/>
    </source>
</evidence>
<dbReference type="InterPro" id="IPR036097">
    <property type="entry name" value="HisK_dim/P_sf"/>
</dbReference>
<proteinExistence type="predicted"/>
<keyword evidence="8" id="KW-0547">Nucleotide-binding</keyword>
<dbReference type="eggNOG" id="COG5002">
    <property type="taxonomic scope" value="Bacteria"/>
</dbReference>
<keyword evidence="7 15" id="KW-0812">Transmembrane</keyword>
<dbReference type="PRINTS" id="PR00344">
    <property type="entry name" value="BCTRLSENSOR"/>
</dbReference>
<keyword evidence="9" id="KW-0418">Kinase</keyword>
<evidence type="ECO:0000256" key="2">
    <source>
        <dbReference type="ARBA" id="ARBA00004651"/>
    </source>
</evidence>
<accession>R2Q6G6</accession>
<dbReference type="SMART" id="SM00388">
    <property type="entry name" value="HisKA"/>
    <property type="match status" value="1"/>
</dbReference>
<keyword evidence="11 15" id="KW-1133">Transmembrane helix</keyword>
<name>R2Q6G6_9ENTE</name>
<evidence type="ECO:0000256" key="14">
    <source>
        <dbReference type="SAM" id="Coils"/>
    </source>
</evidence>
<evidence type="ECO:0000256" key="7">
    <source>
        <dbReference type="ARBA" id="ARBA00022692"/>
    </source>
</evidence>
<keyword evidence="5" id="KW-0597">Phosphoprotein</keyword>
<evidence type="ECO:0000256" key="12">
    <source>
        <dbReference type="ARBA" id="ARBA00023012"/>
    </source>
</evidence>
<evidence type="ECO:0000256" key="4">
    <source>
        <dbReference type="ARBA" id="ARBA00022475"/>
    </source>
</evidence>
<dbReference type="PANTHER" id="PTHR45528:SF1">
    <property type="entry name" value="SENSOR HISTIDINE KINASE CPXA"/>
    <property type="match status" value="1"/>
</dbReference>
<comment type="catalytic activity">
    <reaction evidence="1">
        <text>ATP + protein L-histidine = ADP + protein N-phospho-L-histidine.</text>
        <dbReference type="EC" id="2.7.13.3"/>
    </reaction>
</comment>
<evidence type="ECO:0000256" key="6">
    <source>
        <dbReference type="ARBA" id="ARBA00022679"/>
    </source>
</evidence>
<evidence type="ECO:0000256" key="5">
    <source>
        <dbReference type="ARBA" id="ARBA00022553"/>
    </source>
</evidence>
<feature type="transmembrane region" description="Helical" evidence="15">
    <location>
        <begin position="59"/>
        <end position="79"/>
    </location>
</feature>
<dbReference type="SUPFAM" id="SSF47384">
    <property type="entry name" value="Homodimeric domain of signal transducing histidine kinase"/>
    <property type="match status" value="1"/>
</dbReference>
<dbReference type="PROSITE" id="PS50109">
    <property type="entry name" value="HIS_KIN"/>
    <property type="match status" value="1"/>
</dbReference>
<keyword evidence="18" id="KW-1185">Reference proteome</keyword>
<dbReference type="Pfam" id="PF00512">
    <property type="entry name" value="HisKA"/>
    <property type="match status" value="1"/>
</dbReference>
<dbReference type="Proteomes" id="UP000013782">
    <property type="component" value="Unassembled WGS sequence"/>
</dbReference>
<feature type="coiled-coil region" evidence="14">
    <location>
        <begin position="103"/>
        <end position="137"/>
    </location>
</feature>
<dbReference type="Gene3D" id="3.30.565.10">
    <property type="entry name" value="Histidine kinase-like ATPase, C-terminal domain"/>
    <property type="match status" value="1"/>
</dbReference>
<dbReference type="AlphaFoldDB" id="R2Q6G6"/>
<evidence type="ECO:0000256" key="9">
    <source>
        <dbReference type="ARBA" id="ARBA00022777"/>
    </source>
</evidence>
<feature type="transmembrane region" description="Helical" evidence="15">
    <location>
        <begin position="15"/>
        <end position="39"/>
    </location>
</feature>
<reference evidence="17 18" key="1">
    <citation type="submission" date="2013-02" db="EMBL/GenBank/DDBJ databases">
        <title>The Genome Sequence of Enterococcus pallens BAA-351.</title>
        <authorList>
            <consortium name="The Broad Institute Genome Sequencing Platform"/>
            <consortium name="The Broad Institute Genome Sequencing Center for Infectious Disease"/>
            <person name="Earl A.M."/>
            <person name="Gilmore M.S."/>
            <person name="Lebreton F."/>
            <person name="Walker B."/>
            <person name="Young S.K."/>
            <person name="Zeng Q."/>
            <person name="Gargeya S."/>
            <person name="Fitzgerald M."/>
            <person name="Haas B."/>
            <person name="Abouelleil A."/>
            <person name="Alvarado L."/>
            <person name="Arachchi H.M."/>
            <person name="Berlin A.M."/>
            <person name="Chapman S.B."/>
            <person name="Dewar J."/>
            <person name="Goldberg J."/>
            <person name="Griggs A."/>
            <person name="Gujja S."/>
            <person name="Hansen M."/>
            <person name="Howarth C."/>
            <person name="Imamovic A."/>
            <person name="Larimer J."/>
            <person name="McCowan C."/>
            <person name="Murphy C."/>
            <person name="Neiman D."/>
            <person name="Pearson M."/>
            <person name="Priest M."/>
            <person name="Roberts A."/>
            <person name="Saif S."/>
            <person name="Shea T."/>
            <person name="Sisk P."/>
            <person name="Sykes S."/>
            <person name="Wortman J."/>
            <person name="Nusbaum C."/>
            <person name="Birren B."/>
        </authorList>
    </citation>
    <scope>NUCLEOTIDE SEQUENCE [LARGE SCALE GENOMIC DNA]</scope>
    <source>
        <strain evidence="17 18">ATCC BAA-351</strain>
    </source>
</reference>
<dbReference type="PATRIC" id="fig|1158607.3.peg.3377"/>
<dbReference type="HOGENOM" id="CLU_000445_89_3_9"/>
<dbReference type="PANTHER" id="PTHR45528">
    <property type="entry name" value="SENSOR HISTIDINE KINASE CPXA"/>
    <property type="match status" value="1"/>
</dbReference>
<keyword evidence="13 15" id="KW-0472">Membrane</keyword>
<evidence type="ECO:0000256" key="3">
    <source>
        <dbReference type="ARBA" id="ARBA00012438"/>
    </source>
</evidence>
<dbReference type="Pfam" id="PF02518">
    <property type="entry name" value="HATPase_c"/>
    <property type="match status" value="1"/>
</dbReference>
<sequence>MRNKNKLTIQITKNYFFTMFAVTAILVVVPLAAKMFLSLRVWHGDEFIYPVLHVFNRFLPLWVVGIPFAFWFLITYIFFKKIMNYLEEMLRATKILIEFPEEKVRLSDELYEFEQEINQIREESIKDKRLVKEAEKKKNDLLVYLAHDLRTPLTSIIGYVSLLQNETYSELDDKKSNEYIQIISDKAYRLEGLINDFFEIAKIGMNGEKISKERTNLSLMIAQITSEFLPLFAEKGLEWELEIAENSYAEVNVIKFERVLENVIRNVLAYAPSHTKVKLTLANKENQIELSIKNQSEALSPEVLEQLFDPFFRADQARNTKTGNAGLGLAIAKQIIEEHGGKIAAKNADGYFEIILTI</sequence>
<evidence type="ECO:0000256" key="10">
    <source>
        <dbReference type="ARBA" id="ARBA00022840"/>
    </source>
</evidence>
<protein>
    <recommendedName>
        <fullName evidence="3">histidine kinase</fullName>
        <ecNumber evidence="3">2.7.13.3</ecNumber>
    </recommendedName>
</protein>
<dbReference type="InterPro" id="IPR004358">
    <property type="entry name" value="Sig_transdc_His_kin-like_C"/>
</dbReference>